<dbReference type="AlphaFoldDB" id="A0A0V0TH01"/>
<sequence length="78" mass="8761">LEHFNKFAKVGRSFNKFPIYISTAVDHFQSCAQRASTGQCMSNIPNGRTDTDACVPCTCCSRIIDSSIPRSHHRRTNK</sequence>
<protein>
    <submittedName>
        <fullName evidence="1">Uncharacterized protein</fullName>
    </submittedName>
</protein>
<gene>
    <name evidence="1" type="ORF">T05_12121</name>
</gene>
<accession>A0A0V0TH01</accession>
<evidence type="ECO:0000313" key="2">
    <source>
        <dbReference type="Proteomes" id="UP000055048"/>
    </source>
</evidence>
<dbReference type="EMBL" id="JYDJ01000291">
    <property type="protein sequence ID" value="KRX37863.1"/>
    <property type="molecule type" value="Genomic_DNA"/>
</dbReference>
<organism evidence="1 2">
    <name type="scientific">Trichinella murrelli</name>
    <dbReference type="NCBI Taxonomy" id="144512"/>
    <lineage>
        <taxon>Eukaryota</taxon>
        <taxon>Metazoa</taxon>
        <taxon>Ecdysozoa</taxon>
        <taxon>Nematoda</taxon>
        <taxon>Enoplea</taxon>
        <taxon>Dorylaimia</taxon>
        <taxon>Trichinellida</taxon>
        <taxon>Trichinellidae</taxon>
        <taxon>Trichinella</taxon>
    </lineage>
</organism>
<name>A0A0V0TH01_9BILA</name>
<evidence type="ECO:0000313" key="1">
    <source>
        <dbReference type="EMBL" id="KRX37863.1"/>
    </source>
</evidence>
<dbReference type="Proteomes" id="UP000055048">
    <property type="component" value="Unassembled WGS sequence"/>
</dbReference>
<reference evidence="1 2" key="1">
    <citation type="submission" date="2015-01" db="EMBL/GenBank/DDBJ databases">
        <title>Evolution of Trichinella species and genotypes.</title>
        <authorList>
            <person name="Korhonen P.K."/>
            <person name="Edoardo P."/>
            <person name="Giuseppe L.R."/>
            <person name="Gasser R.B."/>
        </authorList>
    </citation>
    <scope>NUCLEOTIDE SEQUENCE [LARGE SCALE GENOMIC DNA]</scope>
    <source>
        <strain evidence="1">ISS417</strain>
    </source>
</reference>
<feature type="non-terminal residue" evidence="1">
    <location>
        <position position="1"/>
    </location>
</feature>
<keyword evidence="2" id="KW-1185">Reference proteome</keyword>
<proteinExistence type="predicted"/>
<comment type="caution">
    <text evidence="1">The sequence shown here is derived from an EMBL/GenBank/DDBJ whole genome shotgun (WGS) entry which is preliminary data.</text>
</comment>